<feature type="domain" description="HTH gntR-type" evidence="4">
    <location>
        <begin position="26"/>
        <end position="96"/>
    </location>
</feature>
<dbReference type="SUPFAM" id="SSF46785">
    <property type="entry name" value="Winged helix' DNA-binding domain"/>
    <property type="match status" value="1"/>
</dbReference>
<dbReference type="InterPro" id="IPR036390">
    <property type="entry name" value="WH_DNA-bd_sf"/>
</dbReference>
<dbReference type="InterPro" id="IPR000524">
    <property type="entry name" value="Tscrpt_reg_HTH_GntR"/>
</dbReference>
<protein>
    <submittedName>
        <fullName evidence="5">GntR domain protein</fullName>
    </submittedName>
</protein>
<accession>F2L6U0</accession>
<evidence type="ECO:0000256" key="1">
    <source>
        <dbReference type="ARBA" id="ARBA00023015"/>
    </source>
</evidence>
<dbReference type="GO" id="GO:0003700">
    <property type="term" value="F:DNA-binding transcription factor activity"/>
    <property type="evidence" value="ECO:0007669"/>
    <property type="project" value="InterPro"/>
</dbReference>
<dbReference type="SUPFAM" id="SSF48008">
    <property type="entry name" value="GntR ligand-binding domain-like"/>
    <property type="match status" value="1"/>
</dbReference>
<dbReference type="SMART" id="SM00345">
    <property type="entry name" value="HTH_GNTR"/>
    <property type="match status" value="1"/>
</dbReference>
<dbReference type="InterPro" id="IPR011711">
    <property type="entry name" value="GntR_C"/>
</dbReference>
<evidence type="ECO:0000256" key="2">
    <source>
        <dbReference type="ARBA" id="ARBA00023125"/>
    </source>
</evidence>
<organism evidence="5 6">
    <name type="scientific">Pseudonocardia dioxanivorans (strain ATCC 55486 / DSM 44775 / JCM 13855 / CB1190)</name>
    <dbReference type="NCBI Taxonomy" id="675635"/>
    <lineage>
        <taxon>Bacteria</taxon>
        <taxon>Bacillati</taxon>
        <taxon>Actinomycetota</taxon>
        <taxon>Actinomycetes</taxon>
        <taxon>Pseudonocardiales</taxon>
        <taxon>Pseudonocardiaceae</taxon>
        <taxon>Pseudonocardia</taxon>
    </lineage>
</organism>
<geneLocation type="plasmid" evidence="5 6">
    <name>pPSED01</name>
</geneLocation>
<name>F2L6U0_PSEUX</name>
<dbReference type="Gene3D" id="1.10.10.10">
    <property type="entry name" value="Winged helix-like DNA-binding domain superfamily/Winged helix DNA-binding domain"/>
    <property type="match status" value="1"/>
</dbReference>
<dbReference type="PRINTS" id="PR00035">
    <property type="entry name" value="HTHGNTR"/>
</dbReference>
<gene>
    <name evidence="5" type="ordered locus">Psed_6731</name>
</gene>
<evidence type="ECO:0000256" key="3">
    <source>
        <dbReference type="ARBA" id="ARBA00023163"/>
    </source>
</evidence>
<dbReference type="OrthoDB" id="7989071at2"/>
<dbReference type="EMBL" id="CP002594">
    <property type="protein sequence ID" value="AEA28812.1"/>
    <property type="molecule type" value="Genomic_DNA"/>
</dbReference>
<dbReference type="SMART" id="SM00895">
    <property type="entry name" value="FCD"/>
    <property type="match status" value="1"/>
</dbReference>
<keyword evidence="1" id="KW-0805">Transcription regulation</keyword>
<dbReference type="InterPro" id="IPR036388">
    <property type="entry name" value="WH-like_DNA-bd_sf"/>
</dbReference>
<evidence type="ECO:0000313" key="6">
    <source>
        <dbReference type="Proteomes" id="UP000007809"/>
    </source>
</evidence>
<dbReference type="eggNOG" id="COG2186">
    <property type="taxonomic scope" value="Bacteria"/>
</dbReference>
<dbReference type="GO" id="GO:0003677">
    <property type="term" value="F:DNA binding"/>
    <property type="evidence" value="ECO:0007669"/>
    <property type="project" value="UniProtKB-KW"/>
</dbReference>
<dbReference type="PANTHER" id="PTHR43537:SF44">
    <property type="entry name" value="GNTR FAMILY REGULATORY PROTEIN"/>
    <property type="match status" value="1"/>
</dbReference>
<keyword evidence="2" id="KW-0238">DNA-binding</keyword>
<dbReference type="Gene3D" id="1.20.120.530">
    <property type="entry name" value="GntR ligand-binding domain-like"/>
    <property type="match status" value="1"/>
</dbReference>
<dbReference type="PROSITE" id="PS50949">
    <property type="entry name" value="HTH_GNTR"/>
    <property type="match status" value="1"/>
</dbReference>
<dbReference type="Pfam" id="PF00392">
    <property type="entry name" value="GntR"/>
    <property type="match status" value="1"/>
</dbReference>
<sequence>MAGHVTGDAAPAATGRKVHLRVQRIRPAYQQIADELRTQIVSGQLGSGDRLPSEPELCKAFGVSRSTIREALRVLASQNLVETRRGATGGSFVSTPDPERSVAALGASLGILVDTPRLHLDDLLEARLLLEPMAARLAAERADTDTISAVLAAADSPRQPSDPRSFSGHFDFHSTILMATGNLLFTMMGQPVADVLRTRLHRAEVVSSAEWDQANESHRVIAQHIAAGDPAAAEQEMRNHLNDLRPLYQRAGSW</sequence>
<proteinExistence type="predicted"/>
<dbReference type="CDD" id="cd07377">
    <property type="entry name" value="WHTH_GntR"/>
    <property type="match status" value="1"/>
</dbReference>
<keyword evidence="5" id="KW-0614">Plasmid</keyword>
<keyword evidence="3" id="KW-0804">Transcription</keyword>
<reference evidence="5 6" key="1">
    <citation type="journal article" date="2011" name="J. Bacteriol.">
        <title>Genome sequence of the 1,4-dioxane-degrading Pseudonocardia dioxanivorans strain CB1190.</title>
        <authorList>
            <person name="Sales C.M."/>
            <person name="Mahendra S."/>
            <person name="Grostern A."/>
            <person name="Parales R.E."/>
            <person name="Goodwin L.A."/>
            <person name="Woyke T."/>
            <person name="Nolan M."/>
            <person name="Lapidus A."/>
            <person name="Chertkov O."/>
            <person name="Ovchinnikova G."/>
            <person name="Sczyrba A."/>
            <person name="Alvarez-Cohen L."/>
        </authorList>
    </citation>
    <scope>NUCLEOTIDE SEQUENCE [LARGE SCALE GENOMIC DNA]</scope>
    <source>
        <strain evidence="6">ATCC 55486 / DSM 44775 / JCM 13855 / CB1190</strain>
    </source>
</reference>
<dbReference type="KEGG" id="pdx:Psed_6731"/>
<dbReference type="Proteomes" id="UP000007809">
    <property type="component" value="Plasmid pPSED01"/>
</dbReference>
<dbReference type="AlphaFoldDB" id="F2L6U0"/>
<dbReference type="PANTHER" id="PTHR43537">
    <property type="entry name" value="TRANSCRIPTIONAL REGULATOR, GNTR FAMILY"/>
    <property type="match status" value="1"/>
</dbReference>
<dbReference type="InterPro" id="IPR008920">
    <property type="entry name" value="TF_FadR/GntR_C"/>
</dbReference>
<dbReference type="Pfam" id="PF07729">
    <property type="entry name" value="FCD"/>
    <property type="match status" value="1"/>
</dbReference>
<evidence type="ECO:0000313" key="5">
    <source>
        <dbReference type="EMBL" id="AEA28812.1"/>
    </source>
</evidence>
<dbReference type="RefSeq" id="WP_013678706.1">
    <property type="nucleotide sequence ID" value="NC_015314.1"/>
</dbReference>
<evidence type="ECO:0000259" key="4">
    <source>
        <dbReference type="PROSITE" id="PS50949"/>
    </source>
</evidence>
<dbReference type="HOGENOM" id="CLU_017584_9_0_11"/>
<keyword evidence="6" id="KW-1185">Reference proteome</keyword>